<organism evidence="4 5">
    <name type="scientific">Microbulbifer rhizosphaerae</name>
    <dbReference type="NCBI Taxonomy" id="1562603"/>
    <lineage>
        <taxon>Bacteria</taxon>
        <taxon>Pseudomonadati</taxon>
        <taxon>Pseudomonadota</taxon>
        <taxon>Gammaproteobacteria</taxon>
        <taxon>Cellvibrionales</taxon>
        <taxon>Microbulbiferaceae</taxon>
        <taxon>Microbulbifer</taxon>
    </lineage>
</organism>
<dbReference type="InterPro" id="IPR048395">
    <property type="entry name" value="Glyco_hydro_31_C"/>
</dbReference>
<dbReference type="EMBL" id="JACHWZ010000008">
    <property type="protein sequence ID" value="MBB3061219.1"/>
    <property type="molecule type" value="Genomic_DNA"/>
</dbReference>
<evidence type="ECO:0000256" key="1">
    <source>
        <dbReference type="ARBA" id="ARBA00007806"/>
    </source>
</evidence>
<keyword evidence="2 4" id="KW-0378">Hydrolase</keyword>
<dbReference type="AlphaFoldDB" id="A0A7W4WBI4"/>
<dbReference type="Pfam" id="PF01055">
    <property type="entry name" value="Glyco_hydro_31_2nd"/>
    <property type="match status" value="1"/>
</dbReference>
<dbReference type="PROSITE" id="PS51820">
    <property type="entry name" value="PA14"/>
    <property type="match status" value="1"/>
</dbReference>
<reference evidence="4 5" key="1">
    <citation type="submission" date="2020-08" db="EMBL/GenBank/DDBJ databases">
        <title>Genomic Encyclopedia of Type Strains, Phase III (KMG-III): the genomes of soil and plant-associated and newly described type strains.</title>
        <authorList>
            <person name="Whitman W."/>
        </authorList>
    </citation>
    <scope>NUCLEOTIDE SEQUENCE [LARGE SCALE GENOMIC DNA]</scope>
    <source>
        <strain evidence="4 5">CECT 8799</strain>
    </source>
</reference>
<dbReference type="SMART" id="SM00758">
    <property type="entry name" value="PA14"/>
    <property type="match status" value="1"/>
</dbReference>
<dbReference type="PANTHER" id="PTHR43863:SF2">
    <property type="entry name" value="MALTASE-GLUCOAMYLASE"/>
    <property type="match status" value="1"/>
</dbReference>
<gene>
    <name evidence="4" type="ORF">FHS09_002052</name>
</gene>
<dbReference type="GO" id="GO:0030246">
    <property type="term" value="F:carbohydrate binding"/>
    <property type="evidence" value="ECO:0007669"/>
    <property type="project" value="InterPro"/>
</dbReference>
<comment type="similarity">
    <text evidence="1 2">Belongs to the glycosyl hydrolase 31 family.</text>
</comment>
<feature type="domain" description="PA14" evidence="3">
    <location>
        <begin position="687"/>
        <end position="828"/>
    </location>
</feature>
<proteinExistence type="inferred from homology"/>
<dbReference type="InterPro" id="IPR013780">
    <property type="entry name" value="Glyco_hydro_b"/>
</dbReference>
<protein>
    <submittedName>
        <fullName evidence="4">Alpha-D-xyloside xylohydrolase</fullName>
        <ecNumber evidence="4">3.2.1.177</ecNumber>
    </submittedName>
</protein>
<dbReference type="Gene3D" id="2.60.40.1180">
    <property type="entry name" value="Golgi alpha-mannosidase II"/>
    <property type="match status" value="3"/>
</dbReference>
<dbReference type="InterPro" id="IPR025887">
    <property type="entry name" value="Glyco_hydro_31_N_dom"/>
</dbReference>
<dbReference type="EC" id="3.2.1.177" evidence="4"/>
<dbReference type="InterPro" id="IPR011658">
    <property type="entry name" value="PA14_dom"/>
</dbReference>
<evidence type="ECO:0000259" key="3">
    <source>
        <dbReference type="PROSITE" id="PS51820"/>
    </source>
</evidence>
<keyword evidence="5" id="KW-1185">Reference proteome</keyword>
<keyword evidence="2 4" id="KW-0326">Glycosidase</keyword>
<evidence type="ECO:0000256" key="2">
    <source>
        <dbReference type="RuleBase" id="RU361185"/>
    </source>
</evidence>
<evidence type="ECO:0000313" key="5">
    <source>
        <dbReference type="Proteomes" id="UP000535937"/>
    </source>
</evidence>
<comment type="caution">
    <text evidence="4">The sequence shown here is derived from an EMBL/GenBank/DDBJ whole genome shotgun (WGS) entry which is preliminary data.</text>
</comment>
<dbReference type="InterPro" id="IPR017853">
    <property type="entry name" value="GH"/>
</dbReference>
<dbReference type="Pfam" id="PF17137">
    <property type="entry name" value="DUF5110"/>
    <property type="match status" value="1"/>
</dbReference>
<evidence type="ECO:0000313" key="4">
    <source>
        <dbReference type="EMBL" id="MBB3061219.1"/>
    </source>
</evidence>
<dbReference type="InterPro" id="IPR037524">
    <property type="entry name" value="PA14/GLEYA"/>
</dbReference>
<dbReference type="InterPro" id="IPR033403">
    <property type="entry name" value="DUF5110"/>
</dbReference>
<dbReference type="SUPFAM" id="SSF74650">
    <property type="entry name" value="Galactose mutarotase-like"/>
    <property type="match status" value="1"/>
</dbReference>
<dbReference type="SUPFAM" id="SSF51445">
    <property type="entry name" value="(Trans)glycosidases"/>
    <property type="match status" value="1"/>
</dbReference>
<dbReference type="PROSITE" id="PS51257">
    <property type="entry name" value="PROKAR_LIPOPROTEIN"/>
    <property type="match status" value="1"/>
</dbReference>
<dbReference type="SUPFAM" id="SSF51011">
    <property type="entry name" value="Glycosyl hydrolase domain"/>
    <property type="match status" value="2"/>
</dbReference>
<dbReference type="SUPFAM" id="SSF56988">
    <property type="entry name" value="Anthrax protective antigen"/>
    <property type="match status" value="1"/>
</dbReference>
<dbReference type="Pfam" id="PF13802">
    <property type="entry name" value="Gal_mutarotas_2"/>
    <property type="match status" value="1"/>
</dbReference>
<dbReference type="RefSeq" id="WP_221191924.1">
    <property type="nucleotide sequence ID" value="NZ_JACHWZ010000008.1"/>
</dbReference>
<dbReference type="Gene3D" id="3.90.182.10">
    <property type="entry name" value="Toxin - Anthrax Protective Antigen,domain 1"/>
    <property type="match status" value="1"/>
</dbReference>
<dbReference type="Gene3D" id="3.20.20.80">
    <property type="entry name" value="Glycosidases"/>
    <property type="match status" value="1"/>
</dbReference>
<dbReference type="InterPro" id="IPR000322">
    <property type="entry name" value="Glyco_hydro_31_TIM"/>
</dbReference>
<dbReference type="GO" id="GO:0061634">
    <property type="term" value="F:alpha-D-xyloside xylohydrolase"/>
    <property type="evidence" value="ECO:0007669"/>
    <property type="project" value="UniProtKB-EC"/>
</dbReference>
<dbReference type="Pfam" id="PF21365">
    <property type="entry name" value="Glyco_hydro_31_3rd"/>
    <property type="match status" value="2"/>
</dbReference>
<sequence length="984" mass="110510">MNYKQMATIAAITVAAASCTTEPPPPASGLDENGHLVSLLPETQETDGGFDYRRLPDGVQIRLGDTVKNVIFYGPRTVRVNSNLGDNYWQHPSLVVIDQPDPIAFELEDGGTTLKLASAELTIEIDKHSGSLSFSDGNGKLYTRESAGAPQRIEKVEIAEAPSYEVSNTFSLKQDEAIYGFGFINETEIDRGTQESLLNRRNQELLLVQTNVGSVIPVMMSTENYGILWDTYSAMKFKDNAEGATLWAESAPGGVDYYFMAGDGMDDVVSAYRDLTGDAPMYPKQAFGLFMSKERYPTQERIVEVARTFREEGFPLDYIVQDWQYWGGGEWGGEWDGNWSGMIWDPERFPEPEAMTSAIHDLNMKLMISIWPSVGNDTPLAAELDGHGLRFEPLHWISKKARIYDAFSEQGREIYFKHVKAGLLDKGVDALWMDGTEVEVGSACWDPDKVVADIKSLGNNAMGDFSRYLNPYTLMTTQGTYDGQRATSNKRVFTLTRSAWAGAQRTAAASWSGDIHASWDTLRRQISGGVSVTITGNPYWTNDIGGFFVPNYPGGEQNPAYRELFTRWFQYGAFNPIMRVHGTHIEREPYIFKELDPPVYDALKQAVELRYRMLPYTYSLSWQVTENDYTLMRALAMDFPRDKRVHNINDAFMYGPSLLVHPVTRPMYHLEDPPAKTIPGAYLRTPDNKPGLAGQYFSGRNFEQPAGKVVDAVLDHTWPGPPLADFPPGLSSLNNFSARWSGSLIAPESGEYEIGLEGDDGFVLYLNGEKVIEDWKSGGRRYHGVKRKLEQGERVKLGIEHYQGESDRNVRLSWRTPKDIAELERKRSTVGTRVTTYLPAGADWYDYYSGEKIRGGQEHTREAPLDIIPLYVRAGSILPTGPLQQYATEKPDAPYDITVYAGGDAEFTLYQDDNETYDYERGQYATVALRWDDKQRILSIGERQGSFAGMTERRELNVRLVSNGRPDSPARKVVYDGSPVKLSF</sequence>
<accession>A0A7W4WBI4</accession>
<dbReference type="Proteomes" id="UP000535937">
    <property type="component" value="Unassembled WGS sequence"/>
</dbReference>
<dbReference type="Pfam" id="PF07691">
    <property type="entry name" value="PA14"/>
    <property type="match status" value="1"/>
</dbReference>
<dbReference type="CDD" id="cd06591">
    <property type="entry name" value="GH31_xylosidase_XylS"/>
    <property type="match status" value="1"/>
</dbReference>
<name>A0A7W4WBI4_9GAMM</name>
<dbReference type="PANTHER" id="PTHR43863">
    <property type="entry name" value="HYDROLASE, PUTATIVE (AFU_ORTHOLOGUE AFUA_1G03140)-RELATED"/>
    <property type="match status" value="1"/>
</dbReference>
<dbReference type="Gene3D" id="2.60.40.1760">
    <property type="entry name" value="glycosyl hydrolase (family 31)"/>
    <property type="match status" value="1"/>
</dbReference>
<dbReference type="CDD" id="cd14752">
    <property type="entry name" value="GH31_N"/>
    <property type="match status" value="1"/>
</dbReference>
<dbReference type="InterPro" id="IPR011013">
    <property type="entry name" value="Gal_mutarotase_sf_dom"/>
</dbReference>
<dbReference type="InterPro" id="IPR051816">
    <property type="entry name" value="Glycosyl_Hydrolase_31"/>
</dbReference>
<dbReference type="GO" id="GO:0005975">
    <property type="term" value="P:carbohydrate metabolic process"/>
    <property type="evidence" value="ECO:0007669"/>
    <property type="project" value="InterPro"/>
</dbReference>